<accession>A0A918MXL7</accession>
<dbReference type="Gene3D" id="1.10.10.1320">
    <property type="entry name" value="Anti-sigma factor, zinc-finger domain"/>
    <property type="match status" value="1"/>
</dbReference>
<comment type="caution">
    <text evidence="3">The sequence shown here is derived from an EMBL/GenBank/DDBJ whole genome shotgun (WGS) entry which is preliminary data.</text>
</comment>
<dbReference type="Proteomes" id="UP000608345">
    <property type="component" value="Unassembled WGS sequence"/>
</dbReference>
<feature type="domain" description="Putative zinc-finger" evidence="2">
    <location>
        <begin position="10"/>
        <end position="37"/>
    </location>
</feature>
<evidence type="ECO:0000313" key="3">
    <source>
        <dbReference type="EMBL" id="GGW84608.1"/>
    </source>
</evidence>
<keyword evidence="1" id="KW-1133">Transmembrane helix</keyword>
<proteinExistence type="predicted"/>
<gene>
    <name evidence="3" type="ORF">GCM10011450_13250</name>
</gene>
<dbReference type="InterPro" id="IPR041916">
    <property type="entry name" value="Anti_sigma_zinc_sf"/>
</dbReference>
<reference evidence="3" key="2">
    <citation type="submission" date="2020-09" db="EMBL/GenBank/DDBJ databases">
        <authorList>
            <person name="Sun Q."/>
            <person name="Kim S."/>
        </authorList>
    </citation>
    <scope>NUCLEOTIDE SEQUENCE</scope>
    <source>
        <strain evidence="3">KCTC 23732</strain>
    </source>
</reference>
<reference evidence="3" key="1">
    <citation type="journal article" date="2014" name="Int. J. Syst. Evol. Microbiol.">
        <title>Complete genome sequence of Corynebacterium casei LMG S-19264T (=DSM 44701T), isolated from a smear-ripened cheese.</title>
        <authorList>
            <consortium name="US DOE Joint Genome Institute (JGI-PGF)"/>
            <person name="Walter F."/>
            <person name="Albersmeier A."/>
            <person name="Kalinowski J."/>
            <person name="Ruckert C."/>
        </authorList>
    </citation>
    <scope>NUCLEOTIDE SEQUENCE</scope>
    <source>
        <strain evidence="3">KCTC 23732</strain>
    </source>
</reference>
<dbReference type="RefSeq" id="WP_189384688.1">
    <property type="nucleotide sequence ID" value="NZ_BAABFY010000053.1"/>
</dbReference>
<sequence>MNESCPRNTALSAFLDQVLSGQEKAELQDHLHHCPICSGQFAQLQQLHVAFQEIPKPVLNFDLAKVLEGRLQAGRQIKTLPPPGRKLHTLLDRLMGGWWLPAGSAAMALTLGLVFGGQLYNAPPQEPVKMMAMNVFDSIPPGNICAGTPLCKTGS</sequence>
<keyword evidence="4" id="KW-1185">Reference proteome</keyword>
<feature type="transmembrane region" description="Helical" evidence="1">
    <location>
        <begin position="98"/>
        <end position="120"/>
    </location>
</feature>
<evidence type="ECO:0000259" key="2">
    <source>
        <dbReference type="Pfam" id="PF13490"/>
    </source>
</evidence>
<dbReference type="Pfam" id="PF13490">
    <property type="entry name" value="zf-HC2"/>
    <property type="match status" value="1"/>
</dbReference>
<organism evidence="3 4">
    <name type="scientific">Advenella faeciporci</name>
    <dbReference type="NCBI Taxonomy" id="797535"/>
    <lineage>
        <taxon>Bacteria</taxon>
        <taxon>Pseudomonadati</taxon>
        <taxon>Pseudomonadota</taxon>
        <taxon>Betaproteobacteria</taxon>
        <taxon>Burkholderiales</taxon>
        <taxon>Alcaligenaceae</taxon>
    </lineage>
</organism>
<keyword evidence="1" id="KW-0472">Membrane</keyword>
<evidence type="ECO:0000256" key="1">
    <source>
        <dbReference type="SAM" id="Phobius"/>
    </source>
</evidence>
<keyword evidence="1" id="KW-0812">Transmembrane</keyword>
<protein>
    <recommendedName>
        <fullName evidence="2">Putative zinc-finger domain-containing protein</fullName>
    </recommendedName>
</protein>
<dbReference type="AlphaFoldDB" id="A0A918MXL7"/>
<dbReference type="InterPro" id="IPR027383">
    <property type="entry name" value="Znf_put"/>
</dbReference>
<evidence type="ECO:0000313" key="4">
    <source>
        <dbReference type="Proteomes" id="UP000608345"/>
    </source>
</evidence>
<name>A0A918MXL7_9BURK</name>
<dbReference type="EMBL" id="BMYS01000007">
    <property type="protein sequence ID" value="GGW84608.1"/>
    <property type="molecule type" value="Genomic_DNA"/>
</dbReference>